<dbReference type="PROSITE" id="PS51375">
    <property type="entry name" value="PPR"/>
    <property type="match status" value="6"/>
</dbReference>
<protein>
    <recommendedName>
        <fullName evidence="7">Pentatricopeptide repeat-containing protein At3g49240</fullName>
    </recommendedName>
</protein>
<feature type="coiled-coil region" evidence="3">
    <location>
        <begin position="544"/>
        <end position="583"/>
    </location>
</feature>
<feature type="compositionally biased region" description="Pro residues" evidence="4">
    <location>
        <begin position="83"/>
        <end position="92"/>
    </location>
</feature>
<dbReference type="Pfam" id="PF13812">
    <property type="entry name" value="PPR_3"/>
    <property type="match status" value="1"/>
</dbReference>
<dbReference type="InterPro" id="IPR052308">
    <property type="entry name" value="PPR_domain-containing"/>
</dbReference>
<dbReference type="Proteomes" id="UP000813462">
    <property type="component" value="Unassembled WGS sequence"/>
</dbReference>
<feature type="region of interest" description="Disordered" evidence="4">
    <location>
        <begin position="625"/>
        <end position="689"/>
    </location>
</feature>
<feature type="compositionally biased region" description="Low complexity" evidence="4">
    <location>
        <begin position="69"/>
        <end position="79"/>
    </location>
</feature>
<evidence type="ECO:0000256" key="2">
    <source>
        <dbReference type="PROSITE-ProRule" id="PRU00708"/>
    </source>
</evidence>
<dbReference type="SUPFAM" id="SSF81901">
    <property type="entry name" value="HCP-like"/>
    <property type="match status" value="1"/>
</dbReference>
<keyword evidence="1" id="KW-0677">Repeat</keyword>
<dbReference type="AlphaFoldDB" id="A0A978VRQ7"/>
<feature type="repeat" description="PPR" evidence="2">
    <location>
        <begin position="426"/>
        <end position="460"/>
    </location>
</feature>
<feature type="repeat" description="PPR" evidence="2">
    <location>
        <begin position="356"/>
        <end position="390"/>
    </location>
</feature>
<feature type="region of interest" description="Disordered" evidence="4">
    <location>
        <begin position="50"/>
        <end position="97"/>
    </location>
</feature>
<accession>A0A978VRQ7</accession>
<dbReference type="EMBL" id="JAEACU010000003">
    <property type="protein sequence ID" value="KAH7538232.1"/>
    <property type="molecule type" value="Genomic_DNA"/>
</dbReference>
<evidence type="ECO:0000256" key="1">
    <source>
        <dbReference type="ARBA" id="ARBA00022737"/>
    </source>
</evidence>
<name>A0A978VRQ7_ZIZJJ</name>
<feature type="repeat" description="PPR" evidence="2">
    <location>
        <begin position="461"/>
        <end position="491"/>
    </location>
</feature>
<dbReference type="PANTHER" id="PTHR47937:SF5">
    <property type="entry name" value="PENTATRICOPEPTIDE REPEAT-CONTAINING PROTEIN"/>
    <property type="match status" value="1"/>
</dbReference>
<dbReference type="InterPro" id="IPR011990">
    <property type="entry name" value="TPR-like_helical_dom_sf"/>
</dbReference>
<evidence type="ECO:0000256" key="4">
    <source>
        <dbReference type="SAM" id="MobiDB-lite"/>
    </source>
</evidence>
<keyword evidence="3" id="KW-0175">Coiled coil</keyword>
<proteinExistence type="predicted"/>
<dbReference type="GO" id="GO:0009793">
    <property type="term" value="P:embryo development ending in seed dormancy"/>
    <property type="evidence" value="ECO:0007669"/>
    <property type="project" value="UniProtKB-ARBA"/>
</dbReference>
<feature type="repeat" description="PPR" evidence="2">
    <location>
        <begin position="207"/>
        <end position="241"/>
    </location>
</feature>
<evidence type="ECO:0000313" key="6">
    <source>
        <dbReference type="Proteomes" id="UP000813462"/>
    </source>
</evidence>
<dbReference type="PANTHER" id="PTHR47937">
    <property type="entry name" value="PLASTID TRANSCRIPTIONALLY ACTIVE CHROMOSOME 2-LIKE PROTEIN"/>
    <property type="match status" value="1"/>
</dbReference>
<evidence type="ECO:0000313" key="5">
    <source>
        <dbReference type="EMBL" id="KAH7538232.1"/>
    </source>
</evidence>
<dbReference type="Pfam" id="PF01535">
    <property type="entry name" value="PPR"/>
    <property type="match status" value="6"/>
</dbReference>
<dbReference type="FunFam" id="1.25.40.10:FF:000922">
    <property type="entry name" value="Pentatricopeptide repeat-containing protein"/>
    <property type="match status" value="1"/>
</dbReference>
<reference evidence="5" key="1">
    <citation type="journal article" date="2021" name="Front. Plant Sci.">
        <title>Chromosome-Scale Genome Assembly for Chinese Sour Jujube and Insights Into Its Genome Evolution and Domestication Signature.</title>
        <authorList>
            <person name="Shen L.-Y."/>
            <person name="Luo H."/>
            <person name="Wang X.-L."/>
            <person name="Wang X.-M."/>
            <person name="Qiu X.-J."/>
            <person name="Liu H."/>
            <person name="Zhou S.-S."/>
            <person name="Jia K.-H."/>
            <person name="Nie S."/>
            <person name="Bao Y.-T."/>
            <person name="Zhang R.-G."/>
            <person name="Yun Q.-Z."/>
            <person name="Chai Y.-H."/>
            <person name="Lu J.-Y."/>
            <person name="Li Y."/>
            <person name="Zhao S.-W."/>
            <person name="Mao J.-F."/>
            <person name="Jia S.-G."/>
            <person name="Mao Y.-M."/>
        </authorList>
    </citation>
    <scope>NUCLEOTIDE SEQUENCE</scope>
    <source>
        <strain evidence="5">AT0</strain>
        <tissue evidence="5">Leaf</tissue>
    </source>
</reference>
<feature type="compositionally biased region" description="Basic and acidic residues" evidence="4">
    <location>
        <begin position="658"/>
        <end position="677"/>
    </location>
</feature>
<dbReference type="Gene3D" id="1.25.40.10">
    <property type="entry name" value="Tetratricopeptide repeat domain"/>
    <property type="match status" value="4"/>
</dbReference>
<dbReference type="InterPro" id="IPR002885">
    <property type="entry name" value="PPR_rpt"/>
</dbReference>
<evidence type="ECO:0008006" key="7">
    <source>
        <dbReference type="Google" id="ProtNLM"/>
    </source>
</evidence>
<dbReference type="NCBIfam" id="TIGR00756">
    <property type="entry name" value="PPR"/>
    <property type="match status" value="6"/>
</dbReference>
<organism evidence="5 6">
    <name type="scientific">Ziziphus jujuba var. spinosa</name>
    <dbReference type="NCBI Taxonomy" id="714518"/>
    <lineage>
        <taxon>Eukaryota</taxon>
        <taxon>Viridiplantae</taxon>
        <taxon>Streptophyta</taxon>
        <taxon>Embryophyta</taxon>
        <taxon>Tracheophyta</taxon>
        <taxon>Spermatophyta</taxon>
        <taxon>Magnoliopsida</taxon>
        <taxon>eudicotyledons</taxon>
        <taxon>Gunneridae</taxon>
        <taxon>Pentapetalae</taxon>
        <taxon>rosids</taxon>
        <taxon>fabids</taxon>
        <taxon>Rosales</taxon>
        <taxon>Rhamnaceae</taxon>
        <taxon>Paliureae</taxon>
        <taxon>Ziziphus</taxon>
    </lineage>
</organism>
<comment type="caution">
    <text evidence="5">The sequence shown here is derived from an EMBL/GenBank/DDBJ whole genome shotgun (WGS) entry which is preliminary data.</text>
</comment>
<gene>
    <name evidence="5" type="ORF">FEM48_Zijuj03G0177400</name>
</gene>
<evidence type="ECO:0000256" key="3">
    <source>
        <dbReference type="SAM" id="Coils"/>
    </source>
</evidence>
<feature type="repeat" description="PPR" evidence="2">
    <location>
        <begin position="316"/>
        <end position="350"/>
    </location>
</feature>
<feature type="repeat" description="PPR" evidence="2">
    <location>
        <begin position="391"/>
        <end position="425"/>
    </location>
</feature>
<dbReference type="Pfam" id="PF13041">
    <property type="entry name" value="PPR_2"/>
    <property type="match status" value="1"/>
</dbReference>
<sequence>MALSKPTFLIHLKSLNAPHRHLRRLPPPPSSFISLRFLSFATPEEAAAERRRRKRRLRIEPPLSSLHRTQQQQQQAQTQSPKPQNPNAPKLPEPVTALSGNRLNLHNRILELIRKNDLEEAALYTRHSIYSNCRPTIFTVNAVLNALLRQSKYSDLLSLHRFITQAGVAPNIITHNLIFQTYLDCRKPDIAMEHYKQLINDAPFNPSPTTYQILIAGLVDNNKLERALELKEEMDVKGIPANPVVYHHLMLGCVKNSDADGVFRLYEELKEKLGGSVEDGVVYGSLMKGYFLRGMEKEAMECYEEAVGENSKVKMSAVAYNSVLDALSKNGKFDEALGLFDRMTKEHNPPKRLAVNLGSFNVMADGYCAQGSFKDAIEVFRKMGDYRCSPDALSFNNLIEQLCNNGLLTEAEELYGEMDGKGVNPDEYTFVLLMDACFKENRPDDAAEYFRKMIDSKLRPNLAVYNKLVDGLVKVGKIDEAKSFFDLMVKKLKMDVPSYEFIMKALSESGKFDEVLNVVDTMLDDDGVEFNEEVQEFVKGELRKEGREDDLVKLMEEKERQKAEAKAKEAEAAEAAKRSARAAVSSLLPSKLFGNKESDTGSAEANGNAIEAGKTGIAEIIGSEITTSANEEKQADQEGVSESSPVESASANPETAEEAIKGDGRLQLDMETGETKENCLNGRAGKFEG</sequence>
<feature type="compositionally biased region" description="Low complexity" evidence="4">
    <location>
        <begin position="640"/>
        <end position="653"/>
    </location>
</feature>